<keyword evidence="2" id="KW-0378">Hydrolase</keyword>
<accession>A0ABR1G5T8</accession>
<dbReference type="SUPFAM" id="SSF56317">
    <property type="entry name" value="Carbon-nitrogen hydrolase"/>
    <property type="match status" value="1"/>
</dbReference>
<sequence>MGVLRVAAVQLRVSRDRASNLRRAAELIDAAAADGAQFVALPECFTGKYGVDLFHGHREALAANADAEAASGSAVLAAAAKRHGVVATGGVIEEHAGKLYNTMPVYGPDGALVAAYRKVHLSRVLGITSESDVLEVGDEATAFESGGVRVGMACCFDLRFPEWLRRHGPRGAAPADVVCAPSAFLDVTGRDHWDLLLRRTALDGQAFVVGPNVAYDPEDAVPLHGRSAVVSPWGDVLAQCGADADDLAVADVRTDRVAEVRAKLPLADWAE</sequence>
<comment type="caution">
    <text evidence="2">The sequence shown here is derived from an EMBL/GenBank/DDBJ whole genome shotgun (WGS) entry which is preliminary data.</text>
</comment>
<dbReference type="PANTHER" id="PTHR23088">
    <property type="entry name" value="NITRILASE-RELATED"/>
    <property type="match status" value="1"/>
</dbReference>
<evidence type="ECO:0000313" key="3">
    <source>
        <dbReference type="Proteomes" id="UP001363151"/>
    </source>
</evidence>
<evidence type="ECO:0000259" key="1">
    <source>
        <dbReference type="PROSITE" id="PS50263"/>
    </source>
</evidence>
<dbReference type="PANTHER" id="PTHR23088:SF27">
    <property type="entry name" value="DEAMINATED GLUTATHIONE AMIDASE"/>
    <property type="match status" value="1"/>
</dbReference>
<dbReference type="PROSITE" id="PS50263">
    <property type="entry name" value="CN_HYDROLASE"/>
    <property type="match status" value="1"/>
</dbReference>
<proteinExistence type="predicted"/>
<dbReference type="Gene3D" id="3.60.110.10">
    <property type="entry name" value="Carbon-nitrogen hydrolase"/>
    <property type="match status" value="1"/>
</dbReference>
<evidence type="ECO:0000313" key="2">
    <source>
        <dbReference type="EMBL" id="KAK7248681.1"/>
    </source>
</evidence>
<name>A0ABR1G5T8_AURAN</name>
<gene>
    <name evidence="2" type="ORF">SO694_00040124</name>
</gene>
<dbReference type="EMBL" id="JBBJCI010000087">
    <property type="protein sequence ID" value="KAK7248681.1"/>
    <property type="molecule type" value="Genomic_DNA"/>
</dbReference>
<dbReference type="Pfam" id="PF00795">
    <property type="entry name" value="CN_hydrolase"/>
    <property type="match status" value="1"/>
</dbReference>
<reference evidence="2 3" key="1">
    <citation type="submission" date="2024-03" db="EMBL/GenBank/DDBJ databases">
        <title>Aureococcus anophagefferens CCMP1851 and Kratosvirus quantuckense: Draft genome of a second virus-susceptible host strain in the model system.</title>
        <authorList>
            <person name="Chase E."/>
            <person name="Truchon A.R."/>
            <person name="Schepens W."/>
            <person name="Wilhelm S.W."/>
        </authorList>
    </citation>
    <scope>NUCLEOTIDE SEQUENCE [LARGE SCALE GENOMIC DNA]</scope>
    <source>
        <strain evidence="2 3">CCMP1851</strain>
    </source>
</reference>
<dbReference type="GO" id="GO:0016787">
    <property type="term" value="F:hydrolase activity"/>
    <property type="evidence" value="ECO:0007669"/>
    <property type="project" value="UniProtKB-KW"/>
</dbReference>
<dbReference type="InterPro" id="IPR003010">
    <property type="entry name" value="C-N_Hydrolase"/>
</dbReference>
<keyword evidence="3" id="KW-1185">Reference proteome</keyword>
<dbReference type="Proteomes" id="UP001363151">
    <property type="component" value="Unassembled WGS sequence"/>
</dbReference>
<organism evidence="2 3">
    <name type="scientific">Aureococcus anophagefferens</name>
    <name type="common">Harmful bloom alga</name>
    <dbReference type="NCBI Taxonomy" id="44056"/>
    <lineage>
        <taxon>Eukaryota</taxon>
        <taxon>Sar</taxon>
        <taxon>Stramenopiles</taxon>
        <taxon>Ochrophyta</taxon>
        <taxon>Pelagophyceae</taxon>
        <taxon>Pelagomonadales</taxon>
        <taxon>Pelagomonadaceae</taxon>
        <taxon>Aureococcus</taxon>
    </lineage>
</organism>
<dbReference type="InterPro" id="IPR036526">
    <property type="entry name" value="C-N_Hydrolase_sf"/>
</dbReference>
<feature type="domain" description="CN hydrolase" evidence="1">
    <location>
        <begin position="4"/>
        <end position="254"/>
    </location>
</feature>
<protein>
    <submittedName>
        <fullName evidence="2">Carbon-nitrogen hydrolase</fullName>
    </submittedName>
</protein>